<feature type="region of interest" description="Disordered" evidence="1">
    <location>
        <begin position="1"/>
        <end position="105"/>
    </location>
</feature>
<reference evidence="2" key="1">
    <citation type="submission" date="2023-10" db="EMBL/GenBank/DDBJ databases">
        <authorList>
            <person name="Chen Y."/>
            <person name="Shah S."/>
            <person name="Dougan E. K."/>
            <person name="Thang M."/>
            <person name="Chan C."/>
        </authorList>
    </citation>
    <scope>NUCLEOTIDE SEQUENCE [LARGE SCALE GENOMIC DNA]</scope>
</reference>
<evidence type="ECO:0000256" key="1">
    <source>
        <dbReference type="SAM" id="MobiDB-lite"/>
    </source>
</evidence>
<name>A0ABN9XWS3_9DINO</name>
<protein>
    <submittedName>
        <fullName evidence="2">Uncharacterized protein</fullName>
    </submittedName>
</protein>
<evidence type="ECO:0000313" key="2">
    <source>
        <dbReference type="EMBL" id="CAK0903287.1"/>
    </source>
</evidence>
<dbReference type="EMBL" id="CAUYUJ010021198">
    <property type="protein sequence ID" value="CAK0903287.1"/>
    <property type="molecule type" value="Genomic_DNA"/>
</dbReference>
<comment type="caution">
    <text evidence="2">The sequence shown here is derived from an EMBL/GenBank/DDBJ whole genome shotgun (WGS) entry which is preliminary data.</text>
</comment>
<keyword evidence="3" id="KW-1185">Reference proteome</keyword>
<sequence>MVGKKQFCTSVPVHRKPSGHQAPHDHGSDYWRMLPGESSGERPTGAAVGSTRQPLCAAPQEVRRRAAFRSPSAATRGGWCGDSSSRGPHRPSAAPGSSREGSNRTTRLLDGLGVRLHPVMCVIVFCSSVCGEHGIVRHID</sequence>
<evidence type="ECO:0000313" key="3">
    <source>
        <dbReference type="Proteomes" id="UP001189429"/>
    </source>
</evidence>
<gene>
    <name evidence="2" type="ORF">PCOR1329_LOCUS79638</name>
</gene>
<dbReference type="Proteomes" id="UP001189429">
    <property type="component" value="Unassembled WGS sequence"/>
</dbReference>
<accession>A0ABN9XWS3</accession>
<organism evidence="2 3">
    <name type="scientific">Prorocentrum cordatum</name>
    <dbReference type="NCBI Taxonomy" id="2364126"/>
    <lineage>
        <taxon>Eukaryota</taxon>
        <taxon>Sar</taxon>
        <taxon>Alveolata</taxon>
        <taxon>Dinophyceae</taxon>
        <taxon>Prorocentrales</taxon>
        <taxon>Prorocentraceae</taxon>
        <taxon>Prorocentrum</taxon>
    </lineage>
</organism>
<proteinExistence type="predicted"/>